<proteinExistence type="predicted"/>
<dbReference type="OrthoDB" id="9786191at2"/>
<protein>
    <recommendedName>
        <fullName evidence="4">Cytochrome c domain-containing protein</fullName>
    </recommendedName>
</protein>
<evidence type="ECO:0008006" key="4">
    <source>
        <dbReference type="Google" id="ProtNLM"/>
    </source>
</evidence>
<keyword evidence="3" id="KW-1185">Reference proteome</keyword>
<dbReference type="STRING" id="1285928.SAMN04487894_11673"/>
<dbReference type="Proteomes" id="UP000198757">
    <property type="component" value="Unassembled WGS sequence"/>
</dbReference>
<feature type="signal peptide" evidence="1">
    <location>
        <begin position="1"/>
        <end position="21"/>
    </location>
</feature>
<evidence type="ECO:0000313" key="2">
    <source>
        <dbReference type="EMBL" id="SDD93052.1"/>
    </source>
</evidence>
<organism evidence="2 3">
    <name type="scientific">Niabella drilacis (strain DSM 25811 / CCM 8410 / CCUG 62505 / LMG 26954 / E90)</name>
    <dbReference type="NCBI Taxonomy" id="1285928"/>
    <lineage>
        <taxon>Bacteria</taxon>
        <taxon>Pseudomonadati</taxon>
        <taxon>Bacteroidota</taxon>
        <taxon>Chitinophagia</taxon>
        <taxon>Chitinophagales</taxon>
        <taxon>Chitinophagaceae</taxon>
        <taxon>Niabella</taxon>
    </lineage>
</organism>
<evidence type="ECO:0000313" key="3">
    <source>
        <dbReference type="Proteomes" id="UP000198757"/>
    </source>
</evidence>
<dbReference type="AlphaFoldDB" id="A0A1G6YRZ8"/>
<dbReference type="RefSeq" id="WP_090392263.1">
    <property type="nucleotide sequence ID" value="NZ_FMZO01000016.1"/>
</dbReference>
<feature type="chain" id="PRO_5011557239" description="Cytochrome c domain-containing protein" evidence="1">
    <location>
        <begin position="22"/>
        <end position="122"/>
    </location>
</feature>
<accession>A0A1G6YRZ8</accession>
<name>A0A1G6YRZ8_NIADE</name>
<reference evidence="3" key="1">
    <citation type="submission" date="2016-10" db="EMBL/GenBank/DDBJ databases">
        <authorList>
            <person name="Varghese N."/>
            <person name="Submissions S."/>
        </authorList>
    </citation>
    <scope>NUCLEOTIDE SEQUENCE [LARGE SCALE GENOMIC DNA]</scope>
    <source>
        <strain evidence="3">DSM 25811 / CCM 8410 / LMG 26954 / E90</strain>
    </source>
</reference>
<gene>
    <name evidence="2" type="ORF">SAMN04487894_11673</name>
</gene>
<sequence length="122" mass="12660">MKKMQLFSTGILLAFTALVFANCGGDKENAIDNPPQGDACAGVNAKFTGDVLPLIKAKCQGCHNAGGSAPFALETYEQIKSRAGDIKTQAVTTSNMPKGGPALTAGEKKILGCWIDNGSLNN</sequence>
<keyword evidence="1" id="KW-0732">Signal</keyword>
<evidence type="ECO:0000256" key="1">
    <source>
        <dbReference type="SAM" id="SignalP"/>
    </source>
</evidence>
<dbReference type="EMBL" id="FMZO01000016">
    <property type="protein sequence ID" value="SDD93052.1"/>
    <property type="molecule type" value="Genomic_DNA"/>
</dbReference>